<evidence type="ECO:0000313" key="3">
    <source>
        <dbReference type="Proteomes" id="UP001501771"/>
    </source>
</evidence>
<evidence type="ECO:0000313" key="2">
    <source>
        <dbReference type="EMBL" id="GAA2137775.1"/>
    </source>
</evidence>
<evidence type="ECO:0000256" key="1">
    <source>
        <dbReference type="SAM" id="MobiDB-lite"/>
    </source>
</evidence>
<sequence>MPIIRKILTVHSPIGPSVVDELLTSIEGALHRVGATRVWIDPQSTHDLTVMAELPESSELPKGAALLDADVPDPRSIDDEALRDSDAALA</sequence>
<dbReference type="Proteomes" id="UP001501771">
    <property type="component" value="Unassembled WGS sequence"/>
</dbReference>
<accession>A0ABN2Z734</accession>
<protein>
    <submittedName>
        <fullName evidence="2">Uncharacterized protein</fullName>
    </submittedName>
</protein>
<dbReference type="EMBL" id="BAAAQR010000001">
    <property type="protein sequence ID" value="GAA2137775.1"/>
    <property type="molecule type" value="Genomic_DNA"/>
</dbReference>
<feature type="region of interest" description="Disordered" evidence="1">
    <location>
        <begin position="68"/>
        <end position="90"/>
    </location>
</feature>
<gene>
    <name evidence="2" type="ORF">GCM10009844_05170</name>
</gene>
<keyword evidence="3" id="KW-1185">Reference proteome</keyword>
<comment type="caution">
    <text evidence="2">The sequence shown here is derived from an EMBL/GenBank/DDBJ whole genome shotgun (WGS) entry which is preliminary data.</text>
</comment>
<feature type="compositionally biased region" description="Basic and acidic residues" evidence="1">
    <location>
        <begin position="72"/>
        <end position="90"/>
    </location>
</feature>
<reference evidence="2 3" key="1">
    <citation type="journal article" date="2019" name="Int. J. Syst. Evol. Microbiol.">
        <title>The Global Catalogue of Microorganisms (GCM) 10K type strain sequencing project: providing services to taxonomists for standard genome sequencing and annotation.</title>
        <authorList>
            <consortium name="The Broad Institute Genomics Platform"/>
            <consortium name="The Broad Institute Genome Sequencing Center for Infectious Disease"/>
            <person name="Wu L."/>
            <person name="Ma J."/>
        </authorList>
    </citation>
    <scope>NUCLEOTIDE SEQUENCE [LARGE SCALE GENOMIC DNA]</scope>
    <source>
        <strain evidence="2 3">JCM 16022</strain>
    </source>
</reference>
<name>A0ABN2Z734_9ACTN</name>
<dbReference type="RefSeq" id="WP_344147104.1">
    <property type="nucleotide sequence ID" value="NZ_BAAAQR010000001.1"/>
</dbReference>
<proteinExistence type="predicted"/>
<organism evidence="2 3">
    <name type="scientific">Nocardioides koreensis</name>
    <dbReference type="NCBI Taxonomy" id="433651"/>
    <lineage>
        <taxon>Bacteria</taxon>
        <taxon>Bacillati</taxon>
        <taxon>Actinomycetota</taxon>
        <taxon>Actinomycetes</taxon>
        <taxon>Propionibacteriales</taxon>
        <taxon>Nocardioidaceae</taxon>
        <taxon>Nocardioides</taxon>
    </lineage>
</organism>